<dbReference type="Proteomes" id="UP001285263">
    <property type="component" value="Unassembled WGS sequence"/>
</dbReference>
<name>A0ABU5DJ49_9BURK</name>
<accession>A0ABU5DJ49</accession>
<keyword evidence="1" id="KW-0732">Signal</keyword>
<dbReference type="Gene3D" id="2.60.120.200">
    <property type="match status" value="1"/>
</dbReference>
<dbReference type="NCBIfam" id="NF038128">
    <property type="entry name" value="choice_anch_J"/>
    <property type="match status" value="1"/>
</dbReference>
<evidence type="ECO:0000313" key="2">
    <source>
        <dbReference type="EMBL" id="MDY0745740.1"/>
    </source>
</evidence>
<dbReference type="EMBL" id="JAXCLA010000004">
    <property type="protein sequence ID" value="MDY0745740.1"/>
    <property type="molecule type" value="Genomic_DNA"/>
</dbReference>
<comment type="caution">
    <text evidence="2">The sequence shown here is derived from an EMBL/GenBank/DDBJ whole genome shotgun (WGS) entry which is preliminary data.</text>
</comment>
<keyword evidence="3" id="KW-1185">Reference proteome</keyword>
<dbReference type="InterPro" id="IPR013424">
    <property type="entry name" value="Ice-binding_C"/>
</dbReference>
<gene>
    <name evidence="2" type="ORF">SNE35_14565</name>
</gene>
<evidence type="ECO:0000256" key="1">
    <source>
        <dbReference type="SAM" id="SignalP"/>
    </source>
</evidence>
<dbReference type="NCBIfam" id="TIGR02595">
    <property type="entry name" value="PEP_CTERM"/>
    <property type="match status" value="1"/>
</dbReference>
<organism evidence="2 3">
    <name type="scientific">Roseateles agri</name>
    <dbReference type="NCBI Taxonomy" id="3098619"/>
    <lineage>
        <taxon>Bacteria</taxon>
        <taxon>Pseudomonadati</taxon>
        <taxon>Pseudomonadota</taxon>
        <taxon>Betaproteobacteria</taxon>
        <taxon>Burkholderiales</taxon>
        <taxon>Sphaerotilaceae</taxon>
        <taxon>Roseateles</taxon>
    </lineage>
</organism>
<dbReference type="SUPFAM" id="SSF49899">
    <property type="entry name" value="Concanavalin A-like lectins/glucanases"/>
    <property type="match status" value="1"/>
</dbReference>
<proteinExistence type="predicted"/>
<dbReference type="InterPro" id="IPR013320">
    <property type="entry name" value="ConA-like_dom_sf"/>
</dbReference>
<reference evidence="2 3" key="1">
    <citation type="submission" date="2023-11" db="EMBL/GenBank/DDBJ databases">
        <title>Paucibacter sp. nov., isolated from fresh soil in Korea.</title>
        <authorList>
            <person name="Le N.T.T."/>
        </authorList>
    </citation>
    <scope>NUCLEOTIDE SEQUENCE [LARGE SCALE GENOMIC DNA]</scope>
    <source>
        <strain evidence="2 3">R3-3</strain>
    </source>
</reference>
<dbReference type="RefSeq" id="WP_320423634.1">
    <property type="nucleotide sequence ID" value="NZ_JAXCLA010000004.1"/>
</dbReference>
<protein>
    <submittedName>
        <fullName evidence="2">Choice-of-anchor J domain-containing protein</fullName>
    </submittedName>
</protein>
<feature type="signal peptide" evidence="1">
    <location>
        <begin position="1"/>
        <end position="21"/>
    </location>
</feature>
<evidence type="ECO:0000313" key="3">
    <source>
        <dbReference type="Proteomes" id="UP001285263"/>
    </source>
</evidence>
<feature type="chain" id="PRO_5047416080" evidence="1">
    <location>
        <begin position="22"/>
        <end position="228"/>
    </location>
</feature>
<sequence length="228" mass="24012">MKLIRTIAGAIAITAIGSVNAATNFYEGFDDVSSLQAKGWSNLNYSRDPFGDAWFQGVGEFTGVGGSDGSYIATNYLTTVVGTIDNWLITPAITLTGGDTLSFYLQGVPDAPWVDSLRVLVGDGSATARSDFKTTLFNISGMPDEWTEFTLGLPPTADDSIRIAFEYYGSFTYSNYIGLDEVSVSGNGLTSGSPPVTAVPEPASALLLALGIGGLLVSRRLRPGAARI</sequence>